<evidence type="ECO:0000256" key="9">
    <source>
        <dbReference type="ARBA" id="ARBA00037408"/>
    </source>
</evidence>
<evidence type="ECO:0000313" key="18">
    <source>
        <dbReference type="EMBL" id="MFC0541598.1"/>
    </source>
</evidence>
<dbReference type="CDD" id="cd06423">
    <property type="entry name" value="CESA_like"/>
    <property type="match status" value="1"/>
</dbReference>
<feature type="region of interest" description="Disordered" evidence="15">
    <location>
        <begin position="391"/>
        <end position="411"/>
    </location>
</feature>
<name>A0ABV6MMS0_9PSEU</name>
<gene>
    <name evidence="18" type="ORF">ACFFH7_08905</name>
</gene>
<dbReference type="Gene3D" id="3.90.550.10">
    <property type="entry name" value="Spore Coat Polysaccharide Biosynthesis Protein SpsA, Chain A"/>
    <property type="match status" value="1"/>
</dbReference>
<feature type="transmembrane region" description="Helical" evidence="16">
    <location>
        <begin position="12"/>
        <end position="31"/>
    </location>
</feature>
<comment type="catalytic activity">
    <reaction evidence="14">
        <text>N-acetyl-beta-D-glucosaminyl-(1-&gt;4)-[hyaluronan](n) + UDP-alpha-D-glucuronate = [hyaluronan](n+1) + UDP + H(+)</text>
        <dbReference type="Rhea" id="RHEA:12528"/>
        <dbReference type="Rhea" id="RHEA-COMP:12585"/>
        <dbReference type="Rhea" id="RHEA-COMP:12587"/>
        <dbReference type="ChEBI" id="CHEBI:15378"/>
        <dbReference type="ChEBI" id="CHEBI:58052"/>
        <dbReference type="ChEBI" id="CHEBI:58223"/>
        <dbReference type="ChEBI" id="CHEBI:132153"/>
        <dbReference type="ChEBI" id="CHEBI:132154"/>
        <dbReference type="EC" id="2.4.1.212"/>
    </reaction>
</comment>
<feature type="transmembrane region" description="Helical" evidence="16">
    <location>
        <begin position="330"/>
        <end position="350"/>
    </location>
</feature>
<evidence type="ECO:0000259" key="17">
    <source>
        <dbReference type="Pfam" id="PF00535"/>
    </source>
</evidence>
<dbReference type="SUPFAM" id="SSF53448">
    <property type="entry name" value="Nucleotide-diphospho-sugar transferases"/>
    <property type="match status" value="1"/>
</dbReference>
<proteinExistence type="inferred from homology"/>
<accession>A0ABV6MMS0</accession>
<evidence type="ECO:0000256" key="11">
    <source>
        <dbReference type="ARBA" id="ARBA00042148"/>
    </source>
</evidence>
<comment type="function">
    <text evidence="9">Glycosaminoglycan synthesis. The hyaluronic acid capsule is involved in the pathogenicity of group A Streptococci; it may be the major virulence determinant.</text>
</comment>
<dbReference type="PANTHER" id="PTHR22913">
    <property type="entry name" value="HYALURONAN SYNTHASE"/>
    <property type="match status" value="1"/>
</dbReference>
<keyword evidence="5" id="KW-1003">Cell membrane</keyword>
<evidence type="ECO:0000256" key="13">
    <source>
        <dbReference type="ARBA" id="ARBA00047709"/>
    </source>
</evidence>
<dbReference type="GO" id="GO:0016757">
    <property type="term" value="F:glycosyltransferase activity"/>
    <property type="evidence" value="ECO:0007669"/>
    <property type="project" value="UniProtKB-KW"/>
</dbReference>
<keyword evidence="19" id="KW-1185">Reference proteome</keyword>
<evidence type="ECO:0000256" key="2">
    <source>
        <dbReference type="ARBA" id="ARBA00004698"/>
    </source>
</evidence>
<dbReference type="EMBL" id="JBHLUD010000002">
    <property type="protein sequence ID" value="MFC0541598.1"/>
    <property type="molecule type" value="Genomic_DNA"/>
</dbReference>
<evidence type="ECO:0000256" key="6">
    <source>
        <dbReference type="ARBA" id="ARBA00022676"/>
    </source>
</evidence>
<protein>
    <recommendedName>
        <fullName evidence="10">Hyaluronan synthase</fullName>
        <ecNumber evidence="4">2.4.1.212</ecNumber>
    </recommendedName>
    <alternativeName>
        <fullName evidence="12">Hyaluronate synthase</fullName>
    </alternativeName>
    <alternativeName>
        <fullName evidence="11">Hyaluronic acid synthase</fullName>
    </alternativeName>
</protein>
<feature type="transmembrane region" description="Helical" evidence="16">
    <location>
        <begin position="357"/>
        <end position="376"/>
    </location>
</feature>
<reference evidence="18 19" key="1">
    <citation type="submission" date="2024-09" db="EMBL/GenBank/DDBJ databases">
        <authorList>
            <person name="Sun Q."/>
            <person name="Mori K."/>
        </authorList>
    </citation>
    <scope>NUCLEOTIDE SEQUENCE [LARGE SCALE GENOMIC DNA]</scope>
    <source>
        <strain evidence="18 19">TBRC 1432</strain>
    </source>
</reference>
<dbReference type="InterPro" id="IPR029044">
    <property type="entry name" value="Nucleotide-diphossugar_trans"/>
</dbReference>
<dbReference type="Proteomes" id="UP001589810">
    <property type="component" value="Unassembled WGS sequence"/>
</dbReference>
<keyword evidence="16" id="KW-1133">Transmembrane helix</keyword>
<evidence type="ECO:0000256" key="16">
    <source>
        <dbReference type="SAM" id="Phobius"/>
    </source>
</evidence>
<evidence type="ECO:0000313" key="19">
    <source>
        <dbReference type="Proteomes" id="UP001589810"/>
    </source>
</evidence>
<evidence type="ECO:0000256" key="7">
    <source>
        <dbReference type="ARBA" id="ARBA00022679"/>
    </source>
</evidence>
<evidence type="ECO:0000256" key="1">
    <source>
        <dbReference type="ARBA" id="ARBA00004236"/>
    </source>
</evidence>
<comment type="caution">
    <text evidence="18">The sequence shown here is derived from an EMBL/GenBank/DDBJ whole genome shotgun (WGS) entry which is preliminary data.</text>
</comment>
<dbReference type="InterPro" id="IPR001173">
    <property type="entry name" value="Glyco_trans_2-like"/>
</dbReference>
<evidence type="ECO:0000256" key="10">
    <source>
        <dbReference type="ARBA" id="ARBA00040508"/>
    </source>
</evidence>
<keyword evidence="7 18" id="KW-0808">Transferase</keyword>
<dbReference type="Pfam" id="PF00535">
    <property type="entry name" value="Glycos_transf_2"/>
    <property type="match status" value="1"/>
</dbReference>
<dbReference type="RefSeq" id="WP_273942373.1">
    <property type="nucleotide sequence ID" value="NZ_CP097263.1"/>
</dbReference>
<evidence type="ECO:0000256" key="8">
    <source>
        <dbReference type="ARBA" id="ARBA00023136"/>
    </source>
</evidence>
<evidence type="ECO:0000256" key="15">
    <source>
        <dbReference type="SAM" id="MobiDB-lite"/>
    </source>
</evidence>
<organism evidence="18 19">
    <name type="scientific">Kutzneria chonburiensis</name>
    <dbReference type="NCBI Taxonomy" id="1483604"/>
    <lineage>
        <taxon>Bacteria</taxon>
        <taxon>Bacillati</taxon>
        <taxon>Actinomycetota</taxon>
        <taxon>Actinomycetes</taxon>
        <taxon>Pseudonocardiales</taxon>
        <taxon>Pseudonocardiaceae</taxon>
        <taxon>Kutzneria</taxon>
    </lineage>
</organism>
<dbReference type="EC" id="2.4.1.212" evidence="4"/>
<evidence type="ECO:0000256" key="12">
    <source>
        <dbReference type="ARBA" id="ARBA00043237"/>
    </source>
</evidence>
<evidence type="ECO:0000256" key="3">
    <source>
        <dbReference type="ARBA" id="ARBA00006782"/>
    </source>
</evidence>
<evidence type="ECO:0000256" key="14">
    <source>
        <dbReference type="ARBA" id="ARBA00048168"/>
    </source>
</evidence>
<sequence>MTATLDLLLRWVFLAYLLLVGSYLILQTVFAERAHRRTTPSRSSTLPTVDVVIPCYNEDPAELAACLDSIARQDYAGEIRVHVVDDGSPNRAELEPVYQKFRRRKGNRVILLPANMGKRHAQAQAIVDSDGEVVISVDSDTEIDPDGVRRLVAALDDPTVGAAMGEMRAANASVNWLTRIIDRRYWYACNQERAAQSLFGSVLCCSGPFSAYRRSVLERTLDDYLNQTFRNRPSTHGEDRHLTNLVLGTGMRTVYVGAARAATVVPERLKPFLRQQLRWNRCVYRDMAAILPRLPARGFYLVLDAVVQLLAPALLAATLVLLTVRGFSGFGYYGSGLALVALGHCAYGVWRTRSLGFLSFALYGLMHVVLLIPVRVHALLTLSDDRWGQRATAPPRAFVPSRPPLDAQSGD</sequence>
<evidence type="ECO:0000256" key="5">
    <source>
        <dbReference type="ARBA" id="ARBA00022475"/>
    </source>
</evidence>
<keyword evidence="6 18" id="KW-0328">Glycosyltransferase</keyword>
<feature type="domain" description="Glycosyltransferase 2-like" evidence="17">
    <location>
        <begin position="51"/>
        <end position="219"/>
    </location>
</feature>
<comment type="catalytic activity">
    <reaction evidence="13">
        <text>[hyaluronan](n) + UDP-N-acetyl-alpha-D-glucosamine = N-acetyl-beta-D-glucosaminyl-(1-&gt;4)-[hyaluronan](n) + UDP + H(+)</text>
        <dbReference type="Rhea" id="RHEA:20465"/>
        <dbReference type="Rhea" id="RHEA-COMP:12583"/>
        <dbReference type="Rhea" id="RHEA-COMP:12585"/>
        <dbReference type="ChEBI" id="CHEBI:15378"/>
        <dbReference type="ChEBI" id="CHEBI:57705"/>
        <dbReference type="ChEBI" id="CHEBI:58223"/>
        <dbReference type="ChEBI" id="CHEBI:132153"/>
        <dbReference type="ChEBI" id="CHEBI:132154"/>
        <dbReference type="EC" id="2.4.1.212"/>
    </reaction>
</comment>
<dbReference type="PANTHER" id="PTHR22913:SF12">
    <property type="entry name" value="MANNURONAN SYNTHASE"/>
    <property type="match status" value="1"/>
</dbReference>
<comment type="similarity">
    <text evidence="3">Belongs to the NodC/HAS family.</text>
</comment>
<evidence type="ECO:0000256" key="4">
    <source>
        <dbReference type="ARBA" id="ARBA00012207"/>
    </source>
</evidence>
<feature type="transmembrane region" description="Helical" evidence="16">
    <location>
        <begin position="299"/>
        <end position="324"/>
    </location>
</feature>
<comment type="pathway">
    <text evidence="2">Glycan biosynthesis; hyaluronan biosynthesis.</text>
</comment>
<keyword evidence="16" id="KW-0812">Transmembrane</keyword>
<comment type="subcellular location">
    <subcellularLocation>
        <location evidence="1">Cell membrane</location>
    </subcellularLocation>
</comment>
<keyword evidence="8 16" id="KW-0472">Membrane</keyword>